<sequence>MPILPDVITHRLRVLFCGSAAGTKSALLGAYFAGPGNRFWPTLHEIGLTPRILRPIEFRCSLIYGLGLTDLAKNTFGPDSSLGANAYDSTRLRGTVEEFFPSVLAFNGKAPARAFLEHPVRYGLQAEQINDTNIFVLPSTSGAARRYWDSQPWHALSRFVGC</sequence>
<evidence type="ECO:0000256" key="3">
    <source>
        <dbReference type="ARBA" id="ARBA00023204"/>
    </source>
</evidence>
<dbReference type="PANTHER" id="PTHR12159:SF9">
    <property type="entry name" value="G_T MISMATCH-SPECIFIC THYMINE DNA GLYCOSYLASE"/>
    <property type="match status" value="1"/>
</dbReference>
<keyword evidence="2" id="KW-0378">Hydrolase</keyword>
<dbReference type="GO" id="GO:0008263">
    <property type="term" value="F:pyrimidine-specific mismatch base pair DNA N-glycosylase activity"/>
    <property type="evidence" value="ECO:0007669"/>
    <property type="project" value="TreeGrafter"/>
</dbReference>
<evidence type="ECO:0000313" key="5">
    <source>
        <dbReference type="EMBL" id="SVB95976.1"/>
    </source>
</evidence>
<dbReference type="InterPro" id="IPR036895">
    <property type="entry name" value="Uracil-DNA_glycosylase-like_sf"/>
</dbReference>
<dbReference type="Pfam" id="PF03167">
    <property type="entry name" value="UDG"/>
    <property type="match status" value="1"/>
</dbReference>
<dbReference type="PANTHER" id="PTHR12159">
    <property type="entry name" value="G/T AND G/U MISMATCH-SPECIFIC DNA GLYCOSYLASE"/>
    <property type="match status" value="1"/>
</dbReference>
<name>A0A382I8M8_9ZZZZ</name>
<feature type="domain" description="Uracil-DNA glycosylase-like" evidence="4">
    <location>
        <begin position="7"/>
        <end position="154"/>
    </location>
</feature>
<dbReference type="Gene3D" id="3.40.470.10">
    <property type="entry name" value="Uracil-DNA glycosylase-like domain"/>
    <property type="match status" value="1"/>
</dbReference>
<dbReference type="GO" id="GO:0006285">
    <property type="term" value="P:base-excision repair, AP site formation"/>
    <property type="evidence" value="ECO:0007669"/>
    <property type="project" value="InterPro"/>
</dbReference>
<proteinExistence type="predicted"/>
<dbReference type="AlphaFoldDB" id="A0A382I8M8"/>
<protein>
    <recommendedName>
        <fullName evidence="4">Uracil-DNA glycosylase-like domain-containing protein</fullName>
    </recommendedName>
</protein>
<dbReference type="GO" id="GO:0004844">
    <property type="term" value="F:uracil DNA N-glycosylase activity"/>
    <property type="evidence" value="ECO:0007669"/>
    <property type="project" value="TreeGrafter"/>
</dbReference>
<dbReference type="InterPro" id="IPR015637">
    <property type="entry name" value="MUG/TDG"/>
</dbReference>
<dbReference type="EMBL" id="UINC01065872">
    <property type="protein sequence ID" value="SVB95976.1"/>
    <property type="molecule type" value="Genomic_DNA"/>
</dbReference>
<organism evidence="5">
    <name type="scientific">marine metagenome</name>
    <dbReference type="NCBI Taxonomy" id="408172"/>
    <lineage>
        <taxon>unclassified sequences</taxon>
        <taxon>metagenomes</taxon>
        <taxon>ecological metagenomes</taxon>
    </lineage>
</organism>
<keyword evidence="1" id="KW-0227">DNA damage</keyword>
<dbReference type="CDD" id="cd10028">
    <property type="entry name" value="UDG-F2_TDG_MUG"/>
    <property type="match status" value="1"/>
</dbReference>
<evidence type="ECO:0000256" key="2">
    <source>
        <dbReference type="ARBA" id="ARBA00022801"/>
    </source>
</evidence>
<gene>
    <name evidence="5" type="ORF">METZ01_LOCUS248830</name>
</gene>
<dbReference type="InterPro" id="IPR005122">
    <property type="entry name" value="Uracil-DNA_glycosylase-like"/>
</dbReference>
<evidence type="ECO:0000259" key="4">
    <source>
        <dbReference type="Pfam" id="PF03167"/>
    </source>
</evidence>
<evidence type="ECO:0000256" key="1">
    <source>
        <dbReference type="ARBA" id="ARBA00022763"/>
    </source>
</evidence>
<keyword evidence="3" id="KW-0234">DNA repair</keyword>
<dbReference type="SUPFAM" id="SSF52141">
    <property type="entry name" value="Uracil-DNA glycosylase-like"/>
    <property type="match status" value="1"/>
</dbReference>
<reference evidence="5" key="1">
    <citation type="submission" date="2018-05" db="EMBL/GenBank/DDBJ databases">
        <authorList>
            <person name="Lanie J.A."/>
            <person name="Ng W.-L."/>
            <person name="Kazmierczak K.M."/>
            <person name="Andrzejewski T.M."/>
            <person name="Davidsen T.M."/>
            <person name="Wayne K.J."/>
            <person name="Tettelin H."/>
            <person name="Glass J.I."/>
            <person name="Rusch D."/>
            <person name="Podicherti R."/>
            <person name="Tsui H.-C.T."/>
            <person name="Winkler M.E."/>
        </authorList>
    </citation>
    <scope>NUCLEOTIDE SEQUENCE</scope>
</reference>
<accession>A0A382I8M8</accession>